<dbReference type="CDD" id="cd05247">
    <property type="entry name" value="UDP_G4E_1_SDR_e"/>
    <property type="match status" value="1"/>
</dbReference>
<dbReference type="NCBIfam" id="NF007956">
    <property type="entry name" value="PRK10675.1"/>
    <property type="match status" value="1"/>
</dbReference>
<dbReference type="Gene3D" id="3.40.50.720">
    <property type="entry name" value="NAD(P)-binding Rossmann-like Domain"/>
    <property type="match status" value="1"/>
</dbReference>
<protein>
    <recommendedName>
        <fullName evidence="5 8">UDP-glucose 4-epimerase</fullName>
        <ecNumber evidence="4 8">5.1.3.2</ecNumber>
    </recommendedName>
</protein>
<dbReference type="UniPathway" id="UPA00214"/>
<gene>
    <name evidence="10" type="primary">galE</name>
    <name evidence="10" type="ORF">ERS852381_00564</name>
</gene>
<evidence type="ECO:0000256" key="7">
    <source>
        <dbReference type="ARBA" id="ARBA00023235"/>
    </source>
</evidence>
<evidence type="ECO:0000256" key="8">
    <source>
        <dbReference type="RuleBase" id="RU366046"/>
    </source>
</evidence>
<keyword evidence="8" id="KW-0119">Carbohydrate metabolism</keyword>
<comment type="pathway">
    <text evidence="8">Carbohydrate metabolism; galactose metabolism.</text>
</comment>
<evidence type="ECO:0000256" key="4">
    <source>
        <dbReference type="ARBA" id="ARBA00013189"/>
    </source>
</evidence>
<comment type="similarity">
    <text evidence="3 8">Belongs to the NAD(P)-dependent epimerase/dehydratase family.</text>
</comment>
<comment type="cofactor">
    <cofactor evidence="2 8">
        <name>NAD(+)</name>
        <dbReference type="ChEBI" id="CHEBI:57540"/>
    </cofactor>
</comment>
<dbReference type="InterPro" id="IPR005886">
    <property type="entry name" value="UDP_G4E"/>
</dbReference>
<comment type="subunit">
    <text evidence="8">Homodimer.</text>
</comment>
<evidence type="ECO:0000259" key="9">
    <source>
        <dbReference type="Pfam" id="PF16363"/>
    </source>
</evidence>
<evidence type="ECO:0000313" key="11">
    <source>
        <dbReference type="Proteomes" id="UP000095468"/>
    </source>
</evidence>
<organism evidence="10 11">
    <name type="scientific">Collinsella aerofaciens</name>
    <dbReference type="NCBI Taxonomy" id="74426"/>
    <lineage>
        <taxon>Bacteria</taxon>
        <taxon>Bacillati</taxon>
        <taxon>Actinomycetota</taxon>
        <taxon>Coriobacteriia</taxon>
        <taxon>Coriobacteriales</taxon>
        <taxon>Coriobacteriaceae</taxon>
        <taxon>Collinsella</taxon>
    </lineage>
</organism>
<accession>A0A173Z296</accession>
<dbReference type="EC" id="5.1.3.2" evidence="4 8"/>
<reference evidence="10 11" key="1">
    <citation type="submission" date="2015-09" db="EMBL/GenBank/DDBJ databases">
        <authorList>
            <consortium name="Pathogen Informatics"/>
        </authorList>
    </citation>
    <scope>NUCLEOTIDE SEQUENCE [LARGE SCALE GENOMIC DNA]</scope>
    <source>
        <strain evidence="10 11">2789STDY5608823</strain>
    </source>
</reference>
<dbReference type="Pfam" id="PF16363">
    <property type="entry name" value="GDP_Man_Dehyd"/>
    <property type="match status" value="1"/>
</dbReference>
<dbReference type="AlphaFoldDB" id="A0A173Z296"/>
<evidence type="ECO:0000256" key="6">
    <source>
        <dbReference type="ARBA" id="ARBA00023027"/>
    </source>
</evidence>
<sequence>MSKALDPKDTCVLVTGGAGFIGSHTVVQLLEGGYQVVIVDDLSNSSAVAVDRVKTIVGDEAAKNLTFYEANVLDRDAMNKIFDTHQIDRVIHFAGFKAVGESVSKPVEYYHNNIENTLVLIDVMRNHGCKSIIFSSSSTVYGDPDNPPVTEEDPKKPATNPYGWTKWMIEQILMDVHTADPEWDVVLLRYFNPIGAHPSGLIGEDPKGIPNNLVPYVAQVAVGKLEAVQVFGNDYPTPDGTGVRDYIHVCDLASGHVAALNWMNGKTGVEIFNLGTGTGTSVLEVVAAFSKACGKELTYVIRERRAGDIAANWCDASKAERMMGWKAQYDIADMCRDSWNWQSHNPNGFADAE</sequence>
<dbReference type="GO" id="GO:0005829">
    <property type="term" value="C:cytosol"/>
    <property type="evidence" value="ECO:0007669"/>
    <property type="project" value="TreeGrafter"/>
</dbReference>
<dbReference type="NCBIfam" id="TIGR01179">
    <property type="entry name" value="galE"/>
    <property type="match status" value="1"/>
</dbReference>
<evidence type="ECO:0000256" key="5">
    <source>
        <dbReference type="ARBA" id="ARBA00018569"/>
    </source>
</evidence>
<dbReference type="Gene3D" id="3.90.25.10">
    <property type="entry name" value="UDP-galactose 4-epimerase, domain 1"/>
    <property type="match status" value="1"/>
</dbReference>
<dbReference type="GO" id="GO:0003978">
    <property type="term" value="F:UDP-glucose 4-epimerase activity"/>
    <property type="evidence" value="ECO:0007669"/>
    <property type="project" value="UniProtKB-UniRule"/>
</dbReference>
<dbReference type="InterPro" id="IPR036291">
    <property type="entry name" value="NAD(P)-bd_dom_sf"/>
</dbReference>
<dbReference type="Proteomes" id="UP000095468">
    <property type="component" value="Unassembled WGS sequence"/>
</dbReference>
<proteinExistence type="inferred from homology"/>
<dbReference type="PANTHER" id="PTHR43725">
    <property type="entry name" value="UDP-GLUCOSE 4-EPIMERASE"/>
    <property type="match status" value="1"/>
</dbReference>
<evidence type="ECO:0000313" key="10">
    <source>
        <dbReference type="EMBL" id="CUN69843.1"/>
    </source>
</evidence>
<name>A0A173Z296_9ACTN</name>
<dbReference type="EMBL" id="CYYP01000003">
    <property type="protein sequence ID" value="CUN69843.1"/>
    <property type="molecule type" value="Genomic_DNA"/>
</dbReference>
<dbReference type="PANTHER" id="PTHR43725:SF47">
    <property type="entry name" value="UDP-GLUCOSE 4-EPIMERASE"/>
    <property type="match status" value="1"/>
</dbReference>
<feature type="domain" description="NAD(P)-binding" evidence="9">
    <location>
        <begin position="13"/>
        <end position="337"/>
    </location>
</feature>
<keyword evidence="6 8" id="KW-0520">NAD</keyword>
<keyword evidence="7 8" id="KW-0413">Isomerase</keyword>
<dbReference type="InterPro" id="IPR016040">
    <property type="entry name" value="NAD(P)-bd_dom"/>
</dbReference>
<evidence type="ECO:0000256" key="3">
    <source>
        <dbReference type="ARBA" id="ARBA00007637"/>
    </source>
</evidence>
<evidence type="ECO:0000256" key="1">
    <source>
        <dbReference type="ARBA" id="ARBA00000083"/>
    </source>
</evidence>
<evidence type="ECO:0000256" key="2">
    <source>
        <dbReference type="ARBA" id="ARBA00001911"/>
    </source>
</evidence>
<dbReference type="SUPFAM" id="SSF51735">
    <property type="entry name" value="NAD(P)-binding Rossmann-fold domains"/>
    <property type="match status" value="1"/>
</dbReference>
<dbReference type="RefSeq" id="WP_055285602.1">
    <property type="nucleotide sequence ID" value="NZ_CYYP01000003.1"/>
</dbReference>
<dbReference type="PRINTS" id="PR01713">
    <property type="entry name" value="NUCEPIMERASE"/>
</dbReference>
<comment type="catalytic activity">
    <reaction evidence="1 8">
        <text>UDP-alpha-D-glucose = UDP-alpha-D-galactose</text>
        <dbReference type="Rhea" id="RHEA:22168"/>
        <dbReference type="ChEBI" id="CHEBI:58885"/>
        <dbReference type="ChEBI" id="CHEBI:66914"/>
        <dbReference type="EC" id="5.1.3.2"/>
    </reaction>
</comment>
<dbReference type="GO" id="GO:0006012">
    <property type="term" value="P:galactose metabolic process"/>
    <property type="evidence" value="ECO:0007669"/>
    <property type="project" value="UniProtKB-UniPathway"/>
</dbReference>